<evidence type="ECO:0000256" key="2">
    <source>
        <dbReference type="ARBA" id="ARBA00022692"/>
    </source>
</evidence>
<evidence type="ECO:0000256" key="1">
    <source>
        <dbReference type="ARBA" id="ARBA00004167"/>
    </source>
</evidence>
<dbReference type="eggNOG" id="COG4991">
    <property type="taxonomic scope" value="Bacteria"/>
</dbReference>
<dbReference type="PROSITE" id="PS51781">
    <property type="entry name" value="SH3B"/>
    <property type="match status" value="1"/>
</dbReference>
<keyword evidence="4 7" id="KW-1133">Transmembrane helix</keyword>
<feature type="chain" id="PRO_5004901396" description="SH3b domain-containing protein" evidence="8">
    <location>
        <begin position="23"/>
        <end position="200"/>
    </location>
</feature>
<dbReference type="AlphaFoldDB" id="W7QXY8"/>
<dbReference type="STRING" id="1328313.DS2_09447"/>
<sequence>MKLRILSACLLLLSTWSTTAVAEQTAYVSDQLTIFVHTGPTRNYRIVGTIEAGTPITVVEKSEDGSFSKVEYDDKTGWVETQYLSNEQSLKQKYVQTQQALDQASAELAEVSSKLNTQQSEKMLLESQLERQQQTNAKLEASLQNYQTQLAQLQQSDAETQEKVKMDWLIKGGILSLGSLIVGYILAMMPRRKKRSPDFF</sequence>
<organism evidence="10 11">
    <name type="scientific">Catenovulum agarivorans DS-2</name>
    <dbReference type="NCBI Taxonomy" id="1328313"/>
    <lineage>
        <taxon>Bacteria</taxon>
        <taxon>Pseudomonadati</taxon>
        <taxon>Pseudomonadota</taxon>
        <taxon>Gammaproteobacteria</taxon>
        <taxon>Alteromonadales</taxon>
        <taxon>Alteromonadaceae</taxon>
        <taxon>Catenovulum</taxon>
    </lineage>
</organism>
<keyword evidence="3 8" id="KW-0732">Signal</keyword>
<keyword evidence="5 7" id="KW-0472">Membrane</keyword>
<dbReference type="InterPro" id="IPR016476">
    <property type="entry name" value="SH3_dom_pro"/>
</dbReference>
<feature type="transmembrane region" description="Helical" evidence="7">
    <location>
        <begin position="168"/>
        <end position="187"/>
    </location>
</feature>
<evidence type="ECO:0000256" key="5">
    <source>
        <dbReference type="ARBA" id="ARBA00023136"/>
    </source>
</evidence>
<reference evidence="10 11" key="1">
    <citation type="journal article" date="2014" name="Genome Announc.">
        <title>Draft Genome Sequence of the Agar-Degrading Bacterium Catenovulum sp. Strain DS-2, Isolated from Intestines of Haliotis diversicolor.</title>
        <authorList>
            <person name="Shan D."/>
            <person name="Li X."/>
            <person name="Gu Z."/>
            <person name="Wei G."/>
            <person name="Gao Z."/>
            <person name="Shao Z."/>
        </authorList>
    </citation>
    <scope>NUCLEOTIDE SEQUENCE [LARGE SCALE GENOMIC DNA]</scope>
    <source>
        <strain evidence="10 11">DS-2</strain>
    </source>
</reference>
<keyword evidence="6" id="KW-0175">Coiled coil</keyword>
<accession>W7QXY8</accession>
<dbReference type="Proteomes" id="UP000019276">
    <property type="component" value="Unassembled WGS sequence"/>
</dbReference>
<keyword evidence="2 7" id="KW-0812">Transmembrane</keyword>
<dbReference type="Gene3D" id="2.30.30.40">
    <property type="entry name" value="SH3 Domains"/>
    <property type="match status" value="1"/>
</dbReference>
<name>W7QXY8_9ALTE</name>
<evidence type="ECO:0000256" key="3">
    <source>
        <dbReference type="ARBA" id="ARBA00022729"/>
    </source>
</evidence>
<dbReference type="GO" id="GO:0016020">
    <property type="term" value="C:membrane"/>
    <property type="evidence" value="ECO:0007669"/>
    <property type="project" value="UniProtKB-SubCell"/>
</dbReference>
<evidence type="ECO:0000313" key="11">
    <source>
        <dbReference type="Proteomes" id="UP000019276"/>
    </source>
</evidence>
<dbReference type="EMBL" id="ARZY01000015">
    <property type="protein sequence ID" value="EWH10160.1"/>
    <property type="molecule type" value="Genomic_DNA"/>
</dbReference>
<dbReference type="PIRSF" id="PIRSF006158">
    <property type="entry name" value="UCP006158_SH3"/>
    <property type="match status" value="1"/>
</dbReference>
<evidence type="ECO:0000259" key="9">
    <source>
        <dbReference type="PROSITE" id="PS51781"/>
    </source>
</evidence>
<keyword evidence="11" id="KW-1185">Reference proteome</keyword>
<dbReference type="InterPro" id="IPR003646">
    <property type="entry name" value="SH3-like_bac-type"/>
</dbReference>
<feature type="coiled-coil region" evidence="6">
    <location>
        <begin position="87"/>
        <end position="163"/>
    </location>
</feature>
<dbReference type="NCBIfam" id="TIGR04211">
    <property type="entry name" value="SH3_and_anchor"/>
    <property type="match status" value="1"/>
</dbReference>
<evidence type="ECO:0000256" key="7">
    <source>
        <dbReference type="SAM" id="Phobius"/>
    </source>
</evidence>
<dbReference type="RefSeq" id="WP_035014498.1">
    <property type="nucleotide sequence ID" value="NZ_ARZY01000015.1"/>
</dbReference>
<feature type="signal peptide" evidence="8">
    <location>
        <begin position="1"/>
        <end position="22"/>
    </location>
</feature>
<gene>
    <name evidence="10" type="ORF">DS2_09447</name>
</gene>
<evidence type="ECO:0000256" key="6">
    <source>
        <dbReference type="SAM" id="Coils"/>
    </source>
</evidence>
<evidence type="ECO:0000313" key="10">
    <source>
        <dbReference type="EMBL" id="EWH10160.1"/>
    </source>
</evidence>
<feature type="domain" description="SH3b" evidence="9">
    <location>
        <begin position="23"/>
        <end position="88"/>
    </location>
</feature>
<evidence type="ECO:0000256" key="4">
    <source>
        <dbReference type="ARBA" id="ARBA00022989"/>
    </source>
</evidence>
<protein>
    <recommendedName>
        <fullName evidence="9">SH3b domain-containing protein</fullName>
    </recommendedName>
</protein>
<dbReference type="SMART" id="SM00287">
    <property type="entry name" value="SH3b"/>
    <property type="match status" value="1"/>
</dbReference>
<dbReference type="Pfam" id="PF08239">
    <property type="entry name" value="SH3_3"/>
    <property type="match status" value="1"/>
</dbReference>
<dbReference type="OrthoDB" id="9790951at2"/>
<proteinExistence type="predicted"/>
<comment type="caution">
    <text evidence="10">The sequence shown here is derived from an EMBL/GenBank/DDBJ whole genome shotgun (WGS) entry which is preliminary data.</text>
</comment>
<evidence type="ECO:0000256" key="8">
    <source>
        <dbReference type="SAM" id="SignalP"/>
    </source>
</evidence>
<comment type="subcellular location">
    <subcellularLocation>
        <location evidence="1">Membrane</location>
        <topology evidence="1">Single-pass membrane protein</topology>
    </subcellularLocation>
</comment>